<evidence type="ECO:0000259" key="3">
    <source>
        <dbReference type="Pfam" id="PF09423"/>
    </source>
</evidence>
<dbReference type="PANTHER" id="PTHR33987:SF1">
    <property type="entry name" value="CALCINEURIN-LIKE METALLO-PHOSPHOESTERASE SUPERFAMILY PROTEIN"/>
    <property type="match status" value="1"/>
</dbReference>
<dbReference type="Pfam" id="PF09423">
    <property type="entry name" value="PhoD"/>
    <property type="match status" value="1"/>
</dbReference>
<protein>
    <submittedName>
        <fullName evidence="4">Phosphodiesterase alkaline phosphatase d family protein</fullName>
    </submittedName>
</protein>
<feature type="transmembrane region" description="Helical" evidence="2">
    <location>
        <begin position="589"/>
        <end position="609"/>
    </location>
</feature>
<dbReference type="Proteomes" id="UP000221165">
    <property type="component" value="Unassembled WGS sequence"/>
</dbReference>
<feature type="compositionally biased region" description="Basic and acidic residues" evidence="1">
    <location>
        <begin position="463"/>
        <end position="481"/>
    </location>
</feature>
<dbReference type="EMBL" id="MIGC01001010">
    <property type="protein sequence ID" value="PHJ23786.1"/>
    <property type="molecule type" value="Genomic_DNA"/>
</dbReference>
<sequence>MIVNIMKGCFIPKVLFLLLSLSLLFLLPSILSPWGDHFSSSSLPLPFCEANSASDSATSPEAHPSSSSFVPPSLSEPDTVVPIPLKRLAFGSCFMTYHQRRRPLWQKAAVYVQGKQPAAIEEEWAKKYERIENEVWQRISDENPTAWIWLGDAGYSRDHTVQAQREALEQVKDVPAYRSFRQKVQFLDGTWDDHDYGMNDGGKYQANREELQEAYLRFLDIPEDSPRRTERHGVYSSHVFGIPEEEAEEQGERKRDGENEKEKKKMKFKKGTEVKVILLDTRRERDDHLIPSAGTLANISFFAYIAVTTRMLCHLFRWGSSYNGDLLGEEQWKWLEAQLTNSTAAVHVIGSSIQVTTSLPLVESWGHFPMARKRLFDLFERTKPAGLILLSGDVHYSEISGNEMNILEVTSSGMTHSLVDNWLQRTLLRDVLLPLYNGHRRSLQDVYMDRNFGLLDFSFPEDPTEKSRKTDGGKEDREKYKKDPFIQVEAKILDASSGSVKLSASQRFPLSPSHSSSSLREKGEKDVYHETEKQEKKRKKELERKMKEEKERSNSEGDQRTSGTFLLTEQNFEAFSRNVPDVLIAPSSLLEMIFFSFLLPFLLVLWPLYQIFVRVILYSFLSQSCVKRICLLFFTPFLRSREGRAEAEEEEERLRLVGKEEEDSRTKKCTMVTKGGLYTRGVDEQREEEERSQRKNKET</sequence>
<name>A0A2C6L9S8_9APIC</name>
<dbReference type="InterPro" id="IPR018946">
    <property type="entry name" value="PhoD-like_MPP"/>
</dbReference>
<dbReference type="PANTHER" id="PTHR33987">
    <property type="entry name" value="CALCINEURIN-LIKE METALLO-PHOSPHOESTERASE SUPERFAMILY PROTEIN"/>
    <property type="match status" value="1"/>
</dbReference>
<feature type="compositionally biased region" description="Low complexity" evidence="1">
    <location>
        <begin position="64"/>
        <end position="76"/>
    </location>
</feature>
<dbReference type="RefSeq" id="XP_067925460.1">
    <property type="nucleotide sequence ID" value="XM_068062571.1"/>
</dbReference>
<evidence type="ECO:0000313" key="4">
    <source>
        <dbReference type="EMBL" id="PHJ23786.1"/>
    </source>
</evidence>
<dbReference type="Gene3D" id="3.60.21.70">
    <property type="entry name" value="PhoD-like phosphatase"/>
    <property type="match status" value="1"/>
</dbReference>
<feature type="compositionally biased region" description="Low complexity" evidence="1">
    <location>
        <begin position="509"/>
        <end position="518"/>
    </location>
</feature>
<feature type="region of interest" description="Disordered" evidence="1">
    <location>
        <begin position="677"/>
        <end position="699"/>
    </location>
</feature>
<organism evidence="4 5">
    <name type="scientific">Cystoisospora suis</name>
    <dbReference type="NCBI Taxonomy" id="483139"/>
    <lineage>
        <taxon>Eukaryota</taxon>
        <taxon>Sar</taxon>
        <taxon>Alveolata</taxon>
        <taxon>Apicomplexa</taxon>
        <taxon>Conoidasida</taxon>
        <taxon>Coccidia</taxon>
        <taxon>Eucoccidiorida</taxon>
        <taxon>Eimeriorina</taxon>
        <taxon>Sarcocystidae</taxon>
        <taxon>Cystoisospora</taxon>
    </lineage>
</organism>
<dbReference type="OrthoDB" id="10266805at2759"/>
<keyword evidence="5" id="KW-1185">Reference proteome</keyword>
<feature type="compositionally biased region" description="Basic and acidic residues" evidence="1">
    <location>
        <begin position="519"/>
        <end position="559"/>
    </location>
</feature>
<dbReference type="AlphaFoldDB" id="A0A2C6L9S8"/>
<dbReference type="InterPro" id="IPR038607">
    <property type="entry name" value="PhoD-like_sf"/>
</dbReference>
<feature type="region of interest" description="Disordered" evidence="1">
    <location>
        <begin position="56"/>
        <end position="76"/>
    </location>
</feature>
<evidence type="ECO:0000256" key="2">
    <source>
        <dbReference type="SAM" id="Phobius"/>
    </source>
</evidence>
<dbReference type="InterPro" id="IPR029052">
    <property type="entry name" value="Metallo-depent_PP-like"/>
</dbReference>
<dbReference type="GeneID" id="94425782"/>
<evidence type="ECO:0000256" key="1">
    <source>
        <dbReference type="SAM" id="MobiDB-lite"/>
    </source>
</evidence>
<proteinExistence type="predicted"/>
<evidence type="ECO:0000313" key="5">
    <source>
        <dbReference type="Proteomes" id="UP000221165"/>
    </source>
</evidence>
<dbReference type="VEuPathDB" id="ToxoDB:CSUI_002369"/>
<feature type="region of interest" description="Disordered" evidence="1">
    <location>
        <begin position="241"/>
        <end position="265"/>
    </location>
</feature>
<comment type="caution">
    <text evidence="4">The sequence shown here is derived from an EMBL/GenBank/DDBJ whole genome shotgun (WGS) entry which is preliminary data.</text>
</comment>
<feature type="compositionally biased region" description="Basic and acidic residues" evidence="1">
    <location>
        <begin position="250"/>
        <end position="263"/>
    </location>
</feature>
<accession>A0A2C6L9S8</accession>
<keyword evidence="2" id="KW-0472">Membrane</keyword>
<feature type="region of interest" description="Disordered" evidence="1">
    <location>
        <begin position="504"/>
        <end position="561"/>
    </location>
</feature>
<dbReference type="CDD" id="cd07389">
    <property type="entry name" value="MPP_PhoD"/>
    <property type="match status" value="1"/>
</dbReference>
<feature type="domain" description="PhoD-like phosphatase metallophosphatase" evidence="3">
    <location>
        <begin position="160"/>
        <end position="399"/>
    </location>
</feature>
<keyword evidence="2" id="KW-0812">Transmembrane</keyword>
<feature type="region of interest" description="Disordered" evidence="1">
    <location>
        <begin position="462"/>
        <end position="481"/>
    </location>
</feature>
<reference evidence="4 5" key="1">
    <citation type="journal article" date="2017" name="Int. J. Parasitol.">
        <title>The genome of the protozoan parasite Cystoisospora suis and a reverse vaccinology approach to identify vaccine candidates.</title>
        <authorList>
            <person name="Palmieri N."/>
            <person name="Shrestha A."/>
            <person name="Ruttkowski B."/>
            <person name="Beck T."/>
            <person name="Vogl C."/>
            <person name="Tomley F."/>
            <person name="Blake D.P."/>
            <person name="Joachim A."/>
        </authorList>
    </citation>
    <scope>NUCLEOTIDE SEQUENCE [LARGE SCALE GENOMIC DNA]</scope>
    <source>
        <strain evidence="4 5">Wien I</strain>
    </source>
</reference>
<keyword evidence="2" id="KW-1133">Transmembrane helix</keyword>
<dbReference type="SUPFAM" id="SSF56300">
    <property type="entry name" value="Metallo-dependent phosphatases"/>
    <property type="match status" value="1"/>
</dbReference>
<feature type="compositionally biased region" description="Basic and acidic residues" evidence="1">
    <location>
        <begin position="681"/>
        <end position="699"/>
    </location>
</feature>
<gene>
    <name evidence="4" type="ORF">CSUI_002369</name>
</gene>